<dbReference type="SUPFAM" id="SSF50022">
    <property type="entry name" value="ISP domain"/>
    <property type="match status" value="1"/>
</dbReference>
<dbReference type="PANTHER" id="PTHR13847:SF274">
    <property type="entry name" value="RIESKE 2FE-2S IRON-SULFUR PROTEIN YHFW-RELATED"/>
    <property type="match status" value="1"/>
</dbReference>
<dbReference type="Gene3D" id="3.50.50.60">
    <property type="entry name" value="FAD/NAD(P)-binding domain"/>
    <property type="match status" value="1"/>
</dbReference>
<evidence type="ECO:0000259" key="6">
    <source>
        <dbReference type="PROSITE" id="PS51296"/>
    </source>
</evidence>
<reference evidence="8" key="1">
    <citation type="submission" date="2016-10" db="EMBL/GenBank/DDBJ databases">
        <authorList>
            <person name="Varghese N."/>
            <person name="Submissions S."/>
        </authorList>
    </citation>
    <scope>NUCLEOTIDE SEQUENCE [LARGE SCALE GENOMIC DNA]</scope>
    <source>
        <strain evidence="8">CGMCC 4.3516</strain>
    </source>
</reference>
<dbReference type="InterPro" id="IPR038010">
    <property type="entry name" value="YhfW_C"/>
</dbReference>
<organism evidence="7 8">
    <name type="scientific">Glycomyces harbinensis</name>
    <dbReference type="NCBI Taxonomy" id="58114"/>
    <lineage>
        <taxon>Bacteria</taxon>
        <taxon>Bacillati</taxon>
        <taxon>Actinomycetota</taxon>
        <taxon>Actinomycetes</taxon>
        <taxon>Glycomycetales</taxon>
        <taxon>Glycomycetaceae</taxon>
        <taxon>Glycomyces</taxon>
    </lineage>
</organism>
<evidence type="ECO:0000313" key="8">
    <source>
        <dbReference type="Proteomes" id="UP000198949"/>
    </source>
</evidence>
<name>A0A1G6QSJ8_9ACTN</name>
<dbReference type="EMBL" id="FNAD01000001">
    <property type="protein sequence ID" value="SDC95271.1"/>
    <property type="molecule type" value="Genomic_DNA"/>
</dbReference>
<dbReference type="PROSITE" id="PS51296">
    <property type="entry name" value="RIESKE"/>
    <property type="match status" value="1"/>
</dbReference>
<evidence type="ECO:0000256" key="3">
    <source>
        <dbReference type="ARBA" id="ARBA00023004"/>
    </source>
</evidence>
<dbReference type="GO" id="GO:0051537">
    <property type="term" value="F:2 iron, 2 sulfur cluster binding"/>
    <property type="evidence" value="ECO:0007669"/>
    <property type="project" value="UniProtKB-KW"/>
</dbReference>
<dbReference type="GO" id="GO:0005737">
    <property type="term" value="C:cytoplasm"/>
    <property type="evidence" value="ECO:0007669"/>
    <property type="project" value="TreeGrafter"/>
</dbReference>
<evidence type="ECO:0000256" key="4">
    <source>
        <dbReference type="ARBA" id="ARBA00023014"/>
    </source>
</evidence>
<dbReference type="OrthoDB" id="9767869at2"/>
<dbReference type="GO" id="GO:0016705">
    <property type="term" value="F:oxidoreductase activity, acting on paired donors, with incorporation or reduction of molecular oxygen"/>
    <property type="evidence" value="ECO:0007669"/>
    <property type="project" value="UniProtKB-ARBA"/>
</dbReference>
<proteinExistence type="predicted"/>
<keyword evidence="5" id="KW-1015">Disulfide bond</keyword>
<dbReference type="STRING" id="58114.SAMN05216270_10182"/>
<dbReference type="Gene3D" id="2.102.10.10">
    <property type="entry name" value="Rieske [2Fe-2S] iron-sulphur domain"/>
    <property type="match status" value="1"/>
</dbReference>
<dbReference type="InterPro" id="IPR006076">
    <property type="entry name" value="FAD-dep_OxRdtase"/>
</dbReference>
<dbReference type="PRINTS" id="PR00162">
    <property type="entry name" value="RIESKE"/>
</dbReference>
<keyword evidence="8" id="KW-1185">Reference proteome</keyword>
<dbReference type="Pfam" id="PF01266">
    <property type="entry name" value="DAO"/>
    <property type="match status" value="1"/>
</dbReference>
<dbReference type="AlphaFoldDB" id="A0A1G6QSJ8"/>
<dbReference type="InterPro" id="IPR017941">
    <property type="entry name" value="Rieske_2Fe-2S"/>
</dbReference>
<keyword evidence="2" id="KW-0479">Metal-binding</keyword>
<dbReference type="GO" id="GO:0046872">
    <property type="term" value="F:metal ion binding"/>
    <property type="evidence" value="ECO:0007669"/>
    <property type="project" value="UniProtKB-KW"/>
</dbReference>
<evidence type="ECO:0000256" key="2">
    <source>
        <dbReference type="ARBA" id="ARBA00022723"/>
    </source>
</evidence>
<evidence type="ECO:0000256" key="1">
    <source>
        <dbReference type="ARBA" id="ARBA00022714"/>
    </source>
</evidence>
<evidence type="ECO:0000313" key="7">
    <source>
        <dbReference type="EMBL" id="SDC95271.1"/>
    </source>
</evidence>
<dbReference type="PANTHER" id="PTHR13847">
    <property type="entry name" value="SARCOSINE DEHYDROGENASE-RELATED"/>
    <property type="match status" value="1"/>
</dbReference>
<dbReference type="InterPro" id="IPR005805">
    <property type="entry name" value="Rieske_Fe-S_prot_C"/>
</dbReference>
<keyword evidence="1" id="KW-0001">2Fe-2S</keyword>
<dbReference type="Gene3D" id="3.30.9.10">
    <property type="entry name" value="D-Amino Acid Oxidase, subunit A, domain 2"/>
    <property type="match status" value="1"/>
</dbReference>
<sequence>MTTHMGLPQSYWIASTAETDYPPVDDLVTTDVAVVGGGIAGLCAAWELTRAGRSVVVVEADRIAGGVTGNTSAKLTAQHGSIYTHLRDGFGADAARQYADAQSEAVEHVAYLASQLGVDCSFERVPSFVYTESEEGVEALRTEAEAAREAGLDASFTTETGLPFAVAGAVRVEHQAQFHPRRFLLALAEALVAKGGRIFERSRMVDLESGDDGHLLTIESGAQVRCREVVIATHFPVIDRLKLFPRLTPRRELVVAASIPTSADPDGVYLTEEDGTRSVRSAPLDEGRRLLIVTGGQFTPGDPDTVGRLEALAQWTSERFGTVGFDYYWAAQDNATADRVPFVGALKDNAGVYVACGFGGWGMSNGVAAGRIIAGVSEGEPPPWAELFSPGRFHLLKEAPAIAANQGKVAKHFIGDRVPRAPASSPEDLAPGEGAVMRLDGALRAVYRDEDGGLHTLNAACTHLGCVVGFNDAERTWECPCHGSRFSTRGAVLQGPATKPLPRHPADG</sequence>
<protein>
    <submittedName>
        <fullName evidence="7">Glycine/D-amino acid oxidase</fullName>
    </submittedName>
</protein>
<gene>
    <name evidence="7" type="ORF">SAMN05216270_10182</name>
</gene>
<dbReference type="CDD" id="cd03477">
    <property type="entry name" value="Rieske_YhfW_C"/>
    <property type="match status" value="1"/>
</dbReference>
<dbReference type="GO" id="GO:0016020">
    <property type="term" value="C:membrane"/>
    <property type="evidence" value="ECO:0007669"/>
    <property type="project" value="InterPro"/>
</dbReference>
<dbReference type="Pfam" id="PF00355">
    <property type="entry name" value="Rieske"/>
    <property type="match status" value="1"/>
</dbReference>
<dbReference type="InterPro" id="IPR036188">
    <property type="entry name" value="FAD/NAD-bd_sf"/>
</dbReference>
<dbReference type="SUPFAM" id="SSF51905">
    <property type="entry name" value="FAD/NAD(P)-binding domain"/>
    <property type="match status" value="1"/>
</dbReference>
<accession>A0A1G6QSJ8</accession>
<dbReference type="Proteomes" id="UP000198949">
    <property type="component" value="Unassembled WGS sequence"/>
</dbReference>
<dbReference type="InterPro" id="IPR036922">
    <property type="entry name" value="Rieske_2Fe-2S_sf"/>
</dbReference>
<keyword evidence="4" id="KW-0411">Iron-sulfur</keyword>
<feature type="domain" description="Rieske" evidence="6">
    <location>
        <begin position="421"/>
        <end position="508"/>
    </location>
</feature>
<evidence type="ECO:0000256" key="5">
    <source>
        <dbReference type="ARBA" id="ARBA00023157"/>
    </source>
</evidence>
<keyword evidence="3" id="KW-0408">Iron</keyword>
<dbReference type="RefSeq" id="WP_091027183.1">
    <property type="nucleotide sequence ID" value="NZ_FNAD01000001.1"/>
</dbReference>
<dbReference type="GO" id="GO:0004497">
    <property type="term" value="F:monooxygenase activity"/>
    <property type="evidence" value="ECO:0007669"/>
    <property type="project" value="UniProtKB-ARBA"/>
</dbReference>
<dbReference type="FunFam" id="2.102.10.10:FF:000014">
    <property type="entry name" value="Oxidoreductase, FAD dependent"/>
    <property type="match status" value="1"/>
</dbReference>